<accession>A0A5C6AKU0</accession>
<dbReference type="EMBL" id="SJPR01000001">
    <property type="protein sequence ID" value="TWU00645.1"/>
    <property type="molecule type" value="Genomic_DNA"/>
</dbReference>
<evidence type="ECO:0000313" key="2">
    <source>
        <dbReference type="Proteomes" id="UP000317421"/>
    </source>
</evidence>
<gene>
    <name evidence="1" type="ORF">Pla108_15970</name>
</gene>
<dbReference type="Proteomes" id="UP000317421">
    <property type="component" value="Unassembled WGS sequence"/>
</dbReference>
<evidence type="ECO:0000313" key="1">
    <source>
        <dbReference type="EMBL" id="TWU00645.1"/>
    </source>
</evidence>
<protein>
    <recommendedName>
        <fullName evidence="3">DUF2383 domain-containing protein</fullName>
    </recommendedName>
</protein>
<reference evidence="1 2" key="1">
    <citation type="submission" date="2019-02" db="EMBL/GenBank/DDBJ databases">
        <title>Deep-cultivation of Planctomycetes and their phenomic and genomic characterization uncovers novel biology.</title>
        <authorList>
            <person name="Wiegand S."/>
            <person name="Jogler M."/>
            <person name="Boedeker C."/>
            <person name="Pinto D."/>
            <person name="Vollmers J."/>
            <person name="Rivas-Marin E."/>
            <person name="Kohn T."/>
            <person name="Peeters S.H."/>
            <person name="Heuer A."/>
            <person name="Rast P."/>
            <person name="Oberbeckmann S."/>
            <person name="Bunk B."/>
            <person name="Jeske O."/>
            <person name="Meyerdierks A."/>
            <person name="Storesund J.E."/>
            <person name="Kallscheuer N."/>
            <person name="Luecker S."/>
            <person name="Lage O.M."/>
            <person name="Pohl T."/>
            <person name="Merkel B.J."/>
            <person name="Hornburger P."/>
            <person name="Mueller R.-W."/>
            <person name="Bruemmer F."/>
            <person name="Labrenz M."/>
            <person name="Spormann A.M."/>
            <person name="Op Den Camp H."/>
            <person name="Overmann J."/>
            <person name="Amann R."/>
            <person name="Jetten M.S.M."/>
            <person name="Mascher T."/>
            <person name="Medema M.H."/>
            <person name="Devos D.P."/>
            <person name="Kaster A.-K."/>
            <person name="Ovreas L."/>
            <person name="Rohde M."/>
            <person name="Galperin M.Y."/>
            <person name="Jogler C."/>
        </authorList>
    </citation>
    <scope>NUCLEOTIDE SEQUENCE [LARGE SCALE GENOMIC DNA]</scope>
    <source>
        <strain evidence="1 2">Pla108</strain>
    </source>
</reference>
<dbReference type="InterPro" id="IPR012347">
    <property type="entry name" value="Ferritin-like"/>
</dbReference>
<organism evidence="1 2">
    <name type="scientific">Botrimarina colliarenosi</name>
    <dbReference type="NCBI Taxonomy" id="2528001"/>
    <lineage>
        <taxon>Bacteria</taxon>
        <taxon>Pseudomonadati</taxon>
        <taxon>Planctomycetota</taxon>
        <taxon>Planctomycetia</taxon>
        <taxon>Pirellulales</taxon>
        <taxon>Lacipirellulaceae</taxon>
        <taxon>Botrimarina</taxon>
    </lineage>
</organism>
<dbReference type="Gene3D" id="1.20.1260.10">
    <property type="match status" value="1"/>
</dbReference>
<name>A0A5C6AKU0_9BACT</name>
<comment type="caution">
    <text evidence="1">The sequence shown here is derived from an EMBL/GenBank/DDBJ whole genome shotgun (WGS) entry which is preliminary data.</text>
</comment>
<sequence>MAPQLSPQPTANRNHREKQDIAMLHRLASAFAISAEGFDSVAADFWNWQSPADFARLSIERQRATSELRSIARRSGPPPQAAKMWLAGHLRNWLAVRAALSSGNGDSVKREVRRAERFFLERCEAAHERMPATANREVVRRHTGSIRRLLKAIGEG</sequence>
<dbReference type="AlphaFoldDB" id="A0A5C6AKU0"/>
<dbReference type="RefSeq" id="WP_146444293.1">
    <property type="nucleotide sequence ID" value="NZ_SJPR01000001.1"/>
</dbReference>
<evidence type="ECO:0008006" key="3">
    <source>
        <dbReference type="Google" id="ProtNLM"/>
    </source>
</evidence>
<proteinExistence type="predicted"/>
<keyword evidence="2" id="KW-1185">Reference proteome</keyword>